<keyword evidence="1" id="KW-0472">Membrane</keyword>
<feature type="transmembrane region" description="Helical" evidence="1">
    <location>
        <begin position="16"/>
        <end position="35"/>
    </location>
</feature>
<reference evidence="3" key="1">
    <citation type="journal article" date="2015" name="Nat. Genet.">
        <title>The genome and transcriptome of the zoonotic hookworm Ancylostoma ceylanicum identify infection-specific gene families.</title>
        <authorList>
            <person name="Schwarz E.M."/>
            <person name="Hu Y."/>
            <person name="Antoshechkin I."/>
            <person name="Miller M.M."/>
            <person name="Sternberg P.W."/>
            <person name="Aroian R.V."/>
        </authorList>
    </citation>
    <scope>NUCLEOTIDE SEQUENCE</scope>
    <source>
        <strain evidence="3">HY135</strain>
    </source>
</reference>
<keyword evidence="3" id="KW-1185">Reference proteome</keyword>
<evidence type="ECO:0000313" key="2">
    <source>
        <dbReference type="EMBL" id="EYB82701.1"/>
    </source>
</evidence>
<evidence type="ECO:0000313" key="3">
    <source>
        <dbReference type="Proteomes" id="UP000024635"/>
    </source>
</evidence>
<protein>
    <submittedName>
        <fullName evidence="2">Uncharacterized protein</fullName>
    </submittedName>
</protein>
<dbReference type="Proteomes" id="UP000024635">
    <property type="component" value="Unassembled WGS sequence"/>
</dbReference>
<organism evidence="2 3">
    <name type="scientific">Ancylostoma ceylanicum</name>
    <dbReference type="NCBI Taxonomy" id="53326"/>
    <lineage>
        <taxon>Eukaryota</taxon>
        <taxon>Metazoa</taxon>
        <taxon>Ecdysozoa</taxon>
        <taxon>Nematoda</taxon>
        <taxon>Chromadorea</taxon>
        <taxon>Rhabditida</taxon>
        <taxon>Rhabditina</taxon>
        <taxon>Rhabditomorpha</taxon>
        <taxon>Strongyloidea</taxon>
        <taxon>Ancylostomatidae</taxon>
        <taxon>Ancylostomatinae</taxon>
        <taxon>Ancylostoma</taxon>
    </lineage>
</organism>
<keyword evidence="1" id="KW-1133">Transmembrane helix</keyword>
<evidence type="ECO:0000256" key="1">
    <source>
        <dbReference type="SAM" id="Phobius"/>
    </source>
</evidence>
<comment type="caution">
    <text evidence="2">The sequence shown here is derived from an EMBL/GenBank/DDBJ whole genome shotgun (WGS) entry which is preliminary data.</text>
</comment>
<keyword evidence="1" id="KW-0812">Transmembrane</keyword>
<gene>
    <name evidence="2" type="primary">Acey_s0353.g3298</name>
    <name evidence="2" type="ORF">Y032_0353g3298</name>
</gene>
<accession>A0A016RWM8</accession>
<proteinExistence type="predicted"/>
<dbReference type="AlphaFoldDB" id="A0A016RWM8"/>
<name>A0A016RWM8_9BILA</name>
<sequence length="168" mass="18528">MLIINSYEPDRKANAGLVWCNGMVYGVSMYGVSMVKEARRPPERQLRRRCDTVTTGVANDLEISGNLDITLAAITNGVRWAVDEMSDGCDIAVDGAYDSRGFSTAFCNVLANLLPERRVIPTIHMLRIRSDVYHALEGMTDDGARQSLSGIHVRKSARLADLQPADRT</sequence>
<dbReference type="EMBL" id="JARK01001689">
    <property type="protein sequence ID" value="EYB82701.1"/>
    <property type="molecule type" value="Genomic_DNA"/>
</dbReference>